<feature type="chain" id="PRO_5043370414" evidence="3">
    <location>
        <begin position="19"/>
        <end position="318"/>
    </location>
</feature>
<feature type="signal peptide" evidence="3">
    <location>
        <begin position="1"/>
        <end position="18"/>
    </location>
</feature>
<evidence type="ECO:0000313" key="5">
    <source>
        <dbReference type="Proteomes" id="UP001154282"/>
    </source>
</evidence>
<comment type="caution">
    <text evidence="4">The sequence shown here is derived from an EMBL/GenBank/DDBJ whole genome shotgun (WGS) entry which is preliminary data.</text>
</comment>
<accession>A0AAV0MSR1</accession>
<feature type="transmembrane region" description="Helical" evidence="2">
    <location>
        <begin position="212"/>
        <end position="229"/>
    </location>
</feature>
<dbReference type="EMBL" id="CAMGYJ010000007">
    <property type="protein sequence ID" value="CAI0449798.1"/>
    <property type="molecule type" value="Genomic_DNA"/>
</dbReference>
<evidence type="ECO:0000313" key="4">
    <source>
        <dbReference type="EMBL" id="CAI0449798.1"/>
    </source>
</evidence>
<proteinExistence type="predicted"/>
<dbReference type="Proteomes" id="UP001154282">
    <property type="component" value="Unassembled WGS sequence"/>
</dbReference>
<feature type="region of interest" description="Disordered" evidence="1">
    <location>
        <begin position="141"/>
        <end position="160"/>
    </location>
</feature>
<evidence type="ECO:0000256" key="2">
    <source>
        <dbReference type="SAM" id="Phobius"/>
    </source>
</evidence>
<dbReference type="AlphaFoldDB" id="A0AAV0MSR1"/>
<organism evidence="4 5">
    <name type="scientific">Linum tenue</name>
    <dbReference type="NCBI Taxonomy" id="586396"/>
    <lineage>
        <taxon>Eukaryota</taxon>
        <taxon>Viridiplantae</taxon>
        <taxon>Streptophyta</taxon>
        <taxon>Embryophyta</taxon>
        <taxon>Tracheophyta</taxon>
        <taxon>Spermatophyta</taxon>
        <taxon>Magnoliopsida</taxon>
        <taxon>eudicotyledons</taxon>
        <taxon>Gunneridae</taxon>
        <taxon>Pentapetalae</taxon>
        <taxon>rosids</taxon>
        <taxon>fabids</taxon>
        <taxon>Malpighiales</taxon>
        <taxon>Linaceae</taxon>
        <taxon>Linum</taxon>
    </lineage>
</organism>
<evidence type="ECO:0000256" key="1">
    <source>
        <dbReference type="SAM" id="MobiDB-lite"/>
    </source>
</evidence>
<keyword evidence="3" id="KW-0732">Signal</keyword>
<keyword evidence="2" id="KW-0812">Transmembrane</keyword>
<evidence type="ECO:0000256" key="3">
    <source>
        <dbReference type="SAM" id="SignalP"/>
    </source>
</evidence>
<keyword evidence="2" id="KW-0472">Membrane</keyword>
<feature type="compositionally biased region" description="Polar residues" evidence="1">
    <location>
        <begin position="141"/>
        <end position="153"/>
    </location>
</feature>
<protein>
    <submittedName>
        <fullName evidence="4">Uncharacterized protein</fullName>
    </submittedName>
</protein>
<sequence length="318" mass="35483">MRFWISTMVARGFMVATTGPAYWTARKTTGKQIELGRTSKTTSPWRMPNLWRAEAVDLTRGKRSWAPFFRLGLDSTESCFIVVVDEDSDDISGGPATSFTCDAASECTVGARRHRRKKISEQFQWLEEVASLSAIVPVSVPSPTRRSASAHKSNATKRDDDDESCCLWISFSPHCNIVELRVESDIEIQVRLSAAFASETDNCMIGLVLADWAYVLAIVLAVLALPLAAKRLELVNEKMKDEVFAKVLKHLLYPSILQQWFASFALNYGSASQLRTNLPFIAQGQCGMQPKSIVTCLCIWAVDFSGDTRRQKLMALAW</sequence>
<reference evidence="4" key="1">
    <citation type="submission" date="2022-08" db="EMBL/GenBank/DDBJ databases">
        <authorList>
            <person name="Gutierrez-Valencia J."/>
        </authorList>
    </citation>
    <scope>NUCLEOTIDE SEQUENCE</scope>
</reference>
<name>A0AAV0MSR1_9ROSI</name>
<keyword evidence="2" id="KW-1133">Transmembrane helix</keyword>
<gene>
    <name evidence="4" type="ORF">LITE_LOCUS30302</name>
</gene>
<keyword evidence="5" id="KW-1185">Reference proteome</keyword>